<reference evidence="3 4" key="1">
    <citation type="submission" date="2019-03" db="EMBL/GenBank/DDBJ databases">
        <title>Sequencing 23 genomes of Wallemia ichthyophaga.</title>
        <authorList>
            <person name="Gostincar C."/>
        </authorList>
    </citation>
    <scope>NUCLEOTIDE SEQUENCE [LARGE SCALE GENOMIC DNA]</scope>
    <source>
        <strain evidence="3 4">EXF-5753</strain>
    </source>
</reference>
<evidence type="ECO:0000259" key="2">
    <source>
        <dbReference type="Pfam" id="PF06110"/>
    </source>
</evidence>
<dbReference type="InterPro" id="IPR045108">
    <property type="entry name" value="TXNDC17-like"/>
</dbReference>
<dbReference type="EMBL" id="SPNW01000008">
    <property type="protein sequence ID" value="TIA92168.1"/>
    <property type="molecule type" value="Genomic_DNA"/>
</dbReference>
<dbReference type="Gene3D" id="3.40.30.10">
    <property type="entry name" value="Glutaredoxin"/>
    <property type="match status" value="1"/>
</dbReference>
<dbReference type="PANTHER" id="PTHR12452:SF0">
    <property type="entry name" value="THIOREDOXIN DOMAIN-CONTAINING PROTEIN 17"/>
    <property type="match status" value="1"/>
</dbReference>
<name>A0A4T0FU77_9BASI</name>
<proteinExistence type="inferred from homology"/>
<feature type="domain" description="Thioredoxin" evidence="2">
    <location>
        <begin position="32"/>
        <end position="109"/>
    </location>
</feature>
<dbReference type="GO" id="GO:0005829">
    <property type="term" value="C:cytosol"/>
    <property type="evidence" value="ECO:0007669"/>
    <property type="project" value="TreeGrafter"/>
</dbReference>
<dbReference type="OrthoDB" id="78947at2759"/>
<dbReference type="AlphaFoldDB" id="A0A4T0FU77"/>
<dbReference type="SUPFAM" id="SSF52833">
    <property type="entry name" value="Thioredoxin-like"/>
    <property type="match status" value="1"/>
</dbReference>
<organism evidence="3 4">
    <name type="scientific">Wallemia hederae</name>
    <dbReference type="NCBI Taxonomy" id="1540922"/>
    <lineage>
        <taxon>Eukaryota</taxon>
        <taxon>Fungi</taxon>
        <taxon>Dikarya</taxon>
        <taxon>Basidiomycota</taxon>
        <taxon>Wallemiomycotina</taxon>
        <taxon>Wallemiomycetes</taxon>
        <taxon>Wallemiales</taxon>
        <taxon>Wallemiaceae</taxon>
        <taxon>Wallemia</taxon>
    </lineage>
</organism>
<comment type="caution">
    <text evidence="3">The sequence shown here is derived from an EMBL/GenBank/DDBJ whole genome shotgun (WGS) entry which is preliminary data.</text>
</comment>
<dbReference type="Pfam" id="PF06110">
    <property type="entry name" value="TXD17-like_Trx"/>
    <property type="match status" value="1"/>
</dbReference>
<dbReference type="PANTHER" id="PTHR12452">
    <property type="entry name" value="42-9-9 PROTEIN-RELATED"/>
    <property type="match status" value="1"/>
</dbReference>
<comment type="similarity">
    <text evidence="1">Belongs to the thioredoxin family.</text>
</comment>
<sequence>MPLKEANPRSINVQFHTSAVETPSTTYLVFSEPWCPDCRNIDGLLKQYFDREGAPLAQIVRVGDVAEWKSPNNVFRTQWNVNSIPTIIRYDNGNESGRLVESEITAGALTRFIAF</sequence>
<accession>A0A4T0FU77</accession>
<evidence type="ECO:0000313" key="3">
    <source>
        <dbReference type="EMBL" id="TIA92168.1"/>
    </source>
</evidence>
<keyword evidence="4" id="KW-1185">Reference proteome</keyword>
<evidence type="ECO:0000313" key="4">
    <source>
        <dbReference type="Proteomes" id="UP000310189"/>
    </source>
</evidence>
<dbReference type="GO" id="GO:0047134">
    <property type="term" value="F:protein-disulfide reductase [NAD(P)H] activity"/>
    <property type="evidence" value="ECO:0007669"/>
    <property type="project" value="InterPro"/>
</dbReference>
<dbReference type="Proteomes" id="UP000310189">
    <property type="component" value="Unassembled WGS sequence"/>
</dbReference>
<dbReference type="InterPro" id="IPR036249">
    <property type="entry name" value="Thioredoxin-like_sf"/>
</dbReference>
<evidence type="ECO:0000256" key="1">
    <source>
        <dbReference type="ARBA" id="ARBA00008987"/>
    </source>
</evidence>
<dbReference type="InterPro" id="IPR010357">
    <property type="entry name" value="TXNDC17_dom"/>
</dbReference>
<protein>
    <recommendedName>
        <fullName evidence="2">Thioredoxin domain-containing protein</fullName>
    </recommendedName>
</protein>
<gene>
    <name evidence="3" type="ORF">E3P99_00760</name>
</gene>